<sequence>MASEIEQIRLAVSRNIGAKKKSQLGQFFTSASISKFMAEMFANNEKSICHLLDAGAGIGSLSDAFLERWVSGGLNFQCVKLDAYEIDTSLKSHLAQTLSRYNECPGFDLIIRSTDFIQVASDYLSGGLFADKIPKYTHAILNPPYKKIQSKSVHRAALREVGIETVNLYSAFVALSLSLLDDQGQLVGIIPRSFCNGLYYRPFRKFMMRHAAIKHIHLFKSRNKAFKDDDVLQENIIIRLERAGKQGTVIISTSTDDSFKDLSIQEYPFERIVFPEDKEQYIHVPTSSEINALDLSPSISNTLSDIKINVSTGPVVDFRVKEHLCKMPESSSVPLLYPIHFINNGCEWPKQDIKKPNAIKRNQDTEKWLYPNGFYCVVRRFSSKEEKRRVVAKVVDPSKFPDASALGFENHLNVFHAGKKSLPKELAFGIALFLNTTAVDDYFRTFNGHTQVNATDLKRMKYPDRATLINFGEWAIAKGELTQKMIDDKLEILFNE</sequence>
<protein>
    <recommendedName>
        <fullName evidence="2">site-specific DNA-methyltransferase (adenine-specific)</fullName>
        <ecNumber evidence="2">2.1.1.72</ecNumber>
    </recommendedName>
</protein>
<dbReference type="PANTHER" id="PTHR33841:SF5">
    <property type="entry name" value="DNA METHYLASE (MODIFICATION METHYLASE) (METHYLTRANSFERASE)-RELATED"/>
    <property type="match status" value="1"/>
</dbReference>
<organism evidence="8 9">
    <name type="scientific">Desulfamplus magnetovallimortis</name>
    <dbReference type="NCBI Taxonomy" id="1246637"/>
    <lineage>
        <taxon>Bacteria</taxon>
        <taxon>Pseudomonadati</taxon>
        <taxon>Thermodesulfobacteriota</taxon>
        <taxon>Desulfobacteria</taxon>
        <taxon>Desulfobacterales</taxon>
        <taxon>Desulfobacteraceae</taxon>
        <taxon>Desulfamplus</taxon>
    </lineage>
</organism>
<comment type="catalytic activity">
    <reaction evidence="6">
        <text>a 2'-deoxyadenosine in DNA + S-adenosyl-L-methionine = an N(6)-methyl-2'-deoxyadenosine in DNA + S-adenosyl-L-homocysteine + H(+)</text>
        <dbReference type="Rhea" id="RHEA:15197"/>
        <dbReference type="Rhea" id="RHEA-COMP:12418"/>
        <dbReference type="Rhea" id="RHEA-COMP:12419"/>
        <dbReference type="ChEBI" id="CHEBI:15378"/>
        <dbReference type="ChEBI" id="CHEBI:57856"/>
        <dbReference type="ChEBI" id="CHEBI:59789"/>
        <dbReference type="ChEBI" id="CHEBI:90615"/>
        <dbReference type="ChEBI" id="CHEBI:90616"/>
        <dbReference type="EC" id="2.1.1.72"/>
    </reaction>
</comment>
<keyword evidence="3 8" id="KW-0489">Methyltransferase</keyword>
<dbReference type="RefSeq" id="WP_222424073.1">
    <property type="nucleotide sequence ID" value="NZ_LT828548.1"/>
</dbReference>
<keyword evidence="4 8" id="KW-0808">Transferase</keyword>
<reference evidence="8 9" key="1">
    <citation type="submission" date="2017-03" db="EMBL/GenBank/DDBJ databases">
        <authorList>
            <person name="Afonso C.L."/>
            <person name="Miller P.J."/>
            <person name="Scott M.A."/>
            <person name="Spackman E."/>
            <person name="Goraichik I."/>
            <person name="Dimitrov K.M."/>
            <person name="Suarez D.L."/>
            <person name="Swayne D.E."/>
        </authorList>
    </citation>
    <scope>NUCLEOTIDE SEQUENCE [LARGE SCALE GENOMIC DNA]</scope>
    <source>
        <strain evidence="8">PRJEB14757</strain>
    </source>
</reference>
<evidence type="ECO:0000259" key="7">
    <source>
        <dbReference type="Pfam" id="PF07669"/>
    </source>
</evidence>
<dbReference type="GO" id="GO:0032259">
    <property type="term" value="P:methylation"/>
    <property type="evidence" value="ECO:0007669"/>
    <property type="project" value="UniProtKB-KW"/>
</dbReference>
<gene>
    <name evidence="8" type="primary">hsdBM</name>
    <name evidence="8" type="ORF">MTBBW1_1310062</name>
</gene>
<dbReference type="InterPro" id="IPR050953">
    <property type="entry name" value="N4_N6_ade-DNA_methylase"/>
</dbReference>
<proteinExistence type="inferred from homology"/>
<dbReference type="SUPFAM" id="SSF53335">
    <property type="entry name" value="S-adenosyl-L-methionine-dependent methyltransferases"/>
    <property type="match status" value="1"/>
</dbReference>
<evidence type="ECO:0000313" key="8">
    <source>
        <dbReference type="EMBL" id="SLM28364.1"/>
    </source>
</evidence>
<feature type="domain" description="Type II methyltransferase M.TaqI-like" evidence="7">
    <location>
        <begin position="108"/>
        <end position="226"/>
    </location>
</feature>
<evidence type="ECO:0000256" key="4">
    <source>
        <dbReference type="ARBA" id="ARBA00022679"/>
    </source>
</evidence>
<evidence type="ECO:0000256" key="5">
    <source>
        <dbReference type="ARBA" id="ARBA00022691"/>
    </source>
</evidence>
<dbReference type="PANTHER" id="PTHR33841">
    <property type="entry name" value="DNA METHYLTRANSFERASE YEEA-RELATED"/>
    <property type="match status" value="1"/>
</dbReference>
<dbReference type="EC" id="2.1.1.72" evidence="2"/>
<evidence type="ECO:0000256" key="3">
    <source>
        <dbReference type="ARBA" id="ARBA00022603"/>
    </source>
</evidence>
<evidence type="ECO:0000256" key="1">
    <source>
        <dbReference type="ARBA" id="ARBA00006594"/>
    </source>
</evidence>
<comment type="similarity">
    <text evidence="1">Belongs to the N(4)/N(6)-methyltransferase family.</text>
</comment>
<dbReference type="STRING" id="1246637.MTBBW1_1310062"/>
<dbReference type="PRINTS" id="PR00507">
    <property type="entry name" value="N12N6MTFRASE"/>
</dbReference>
<dbReference type="AlphaFoldDB" id="A0A1W1H7E6"/>
<dbReference type="GO" id="GO:0009007">
    <property type="term" value="F:site-specific DNA-methyltransferase (adenine-specific) activity"/>
    <property type="evidence" value="ECO:0007669"/>
    <property type="project" value="UniProtKB-EC"/>
</dbReference>
<dbReference type="Pfam" id="PF07669">
    <property type="entry name" value="Eco57I"/>
    <property type="match status" value="1"/>
</dbReference>
<dbReference type="Proteomes" id="UP000191931">
    <property type="component" value="Unassembled WGS sequence"/>
</dbReference>
<dbReference type="InterPro" id="IPR029063">
    <property type="entry name" value="SAM-dependent_MTases_sf"/>
</dbReference>
<dbReference type="GO" id="GO:0006304">
    <property type="term" value="P:DNA modification"/>
    <property type="evidence" value="ECO:0007669"/>
    <property type="project" value="InterPro"/>
</dbReference>
<keyword evidence="5" id="KW-0949">S-adenosyl-L-methionine</keyword>
<name>A0A1W1H7E6_9BACT</name>
<keyword evidence="9" id="KW-1185">Reference proteome</keyword>
<accession>A0A1W1H7E6</accession>
<evidence type="ECO:0000313" key="9">
    <source>
        <dbReference type="Proteomes" id="UP000191931"/>
    </source>
</evidence>
<evidence type="ECO:0000256" key="2">
    <source>
        <dbReference type="ARBA" id="ARBA00011900"/>
    </source>
</evidence>
<dbReference type="InterPro" id="IPR011639">
    <property type="entry name" value="MethylTrfase_TaqI-like_dom"/>
</dbReference>
<dbReference type="EMBL" id="FWEV01000037">
    <property type="protein sequence ID" value="SLM28364.1"/>
    <property type="molecule type" value="Genomic_DNA"/>
</dbReference>
<evidence type="ECO:0000256" key="6">
    <source>
        <dbReference type="ARBA" id="ARBA00047942"/>
    </source>
</evidence>
<dbReference type="Gene3D" id="3.40.50.150">
    <property type="entry name" value="Vaccinia Virus protein VP39"/>
    <property type="match status" value="1"/>
</dbReference>